<dbReference type="Proteomes" id="UP000189777">
    <property type="component" value="Unassembled WGS sequence"/>
</dbReference>
<keyword evidence="2" id="KW-0418">Kinase</keyword>
<dbReference type="Pfam" id="PF13671">
    <property type="entry name" value="AAA_33"/>
    <property type="match status" value="1"/>
</dbReference>
<protein>
    <submittedName>
        <fullName evidence="2">Predicted kinase</fullName>
    </submittedName>
</protein>
<proteinExistence type="predicted"/>
<evidence type="ECO:0000256" key="1">
    <source>
        <dbReference type="SAM" id="MobiDB-lite"/>
    </source>
</evidence>
<dbReference type="EMBL" id="FUZQ01000007">
    <property type="protein sequence ID" value="SKC79137.1"/>
    <property type="molecule type" value="Genomic_DNA"/>
</dbReference>
<feature type="region of interest" description="Disordered" evidence="1">
    <location>
        <begin position="1"/>
        <end position="21"/>
    </location>
</feature>
<accession>A0A1T5LT05</accession>
<evidence type="ECO:0000313" key="2">
    <source>
        <dbReference type="EMBL" id="SKC79137.1"/>
    </source>
</evidence>
<sequence length="187" mass="19023">MVAAASSPYDRRMGDGRAGGPTTLLLLNGPPGVGKSTVAAALAAGRPGTLVLDVDVVRALISGEHAGTAEPARRLALDMARSHLGAGSDVVVPQLVARPDQVARFERAAADGGARFAHVLLQAVSDTVARRVAAHAAPHRAGLDAAARDAYDAGLRRVAQLRGVVVVDADGADVPGLARRVARLLDG</sequence>
<dbReference type="GO" id="GO:0016301">
    <property type="term" value="F:kinase activity"/>
    <property type="evidence" value="ECO:0007669"/>
    <property type="project" value="UniProtKB-KW"/>
</dbReference>
<dbReference type="STRING" id="526729.SAMN04324258_3894"/>
<gene>
    <name evidence="2" type="ORF">SAMN04324258_3894</name>
</gene>
<keyword evidence="3" id="KW-1185">Reference proteome</keyword>
<evidence type="ECO:0000313" key="3">
    <source>
        <dbReference type="Proteomes" id="UP000189777"/>
    </source>
</evidence>
<reference evidence="2 3" key="1">
    <citation type="submission" date="2017-02" db="EMBL/GenBank/DDBJ databases">
        <authorList>
            <person name="Peterson S.W."/>
        </authorList>
    </citation>
    <scope>NUCLEOTIDE SEQUENCE [LARGE SCALE GENOMIC DNA]</scope>
    <source>
        <strain evidence="2 3">DSM 21481</strain>
    </source>
</reference>
<keyword evidence="2" id="KW-0808">Transferase</keyword>
<dbReference type="AlphaFoldDB" id="A0A1T5LT05"/>
<dbReference type="Gene3D" id="3.40.50.300">
    <property type="entry name" value="P-loop containing nucleotide triphosphate hydrolases"/>
    <property type="match status" value="1"/>
</dbReference>
<organism evidence="2 3">
    <name type="scientific">Krasilnikoviella flava</name>
    <dbReference type="NCBI Taxonomy" id="526729"/>
    <lineage>
        <taxon>Bacteria</taxon>
        <taxon>Bacillati</taxon>
        <taxon>Actinomycetota</taxon>
        <taxon>Actinomycetes</taxon>
        <taxon>Micrococcales</taxon>
        <taxon>Promicromonosporaceae</taxon>
        <taxon>Krasilnikoviella</taxon>
    </lineage>
</organism>
<dbReference type="InterPro" id="IPR027417">
    <property type="entry name" value="P-loop_NTPase"/>
</dbReference>
<dbReference type="SUPFAM" id="SSF52540">
    <property type="entry name" value="P-loop containing nucleoside triphosphate hydrolases"/>
    <property type="match status" value="1"/>
</dbReference>
<name>A0A1T5LT05_9MICO</name>